<dbReference type="Proteomes" id="UP000609651">
    <property type="component" value="Unassembled WGS sequence"/>
</dbReference>
<comment type="caution">
    <text evidence="3">The sequence shown here is derived from an EMBL/GenBank/DDBJ whole genome shotgun (WGS) entry which is preliminary data.</text>
</comment>
<dbReference type="PIRSF" id="PIRSF010260">
    <property type="entry name" value="UCP010260"/>
    <property type="match status" value="1"/>
</dbReference>
<dbReference type="SUPFAM" id="SSF55961">
    <property type="entry name" value="Bet v1-like"/>
    <property type="match status" value="1"/>
</dbReference>
<accession>A0ABX1VGS2</accession>
<keyword evidence="4" id="KW-1185">Reference proteome</keyword>
<reference evidence="3 4" key="1">
    <citation type="journal article" date="2020" name="Syst. Appl. Microbiol.">
        <title>Alienimonas chondri sp. nov., a novel planctomycete isolated from the biofilm of the red alga Chondrus crispus.</title>
        <authorList>
            <person name="Vitorino I."/>
            <person name="Albuquerque L."/>
            <person name="Wiegand S."/>
            <person name="Kallscheuer N."/>
            <person name="da Costa M.S."/>
            <person name="Lobo-da-Cunha A."/>
            <person name="Jogler C."/>
            <person name="Lage O.M."/>
        </authorList>
    </citation>
    <scope>NUCLEOTIDE SEQUENCE [LARGE SCALE GENOMIC DNA]</scope>
    <source>
        <strain evidence="3 4">LzC2</strain>
    </source>
</reference>
<dbReference type="InterPro" id="IPR018960">
    <property type="entry name" value="DUF1990"/>
</dbReference>
<sequence>MPTLTRPTAARLTALLDAAAGAEPTHEPGGLDGPGDRWASAGPMRTGHQVDLGRGPAVFAAARDRLLRWEQLPRWVSVHDAASVGSGDVPAPPTVGTDVCVLARGGGLWWTNPARIYEVRDEADCFSVAYVTLPGHICRGEERFRLTRHADGRVWFDVRADSQLAHPLAKLAGPLVRRRQKDFARDCLAAMRRAVASSQELVPRPVHPGPAAAAA</sequence>
<gene>
    <name evidence="3" type="ORF">LzC2_31340</name>
</gene>
<dbReference type="PANTHER" id="PTHR34202:SF1">
    <property type="entry name" value="UPF0548 PROTEIN"/>
    <property type="match status" value="1"/>
</dbReference>
<evidence type="ECO:0000313" key="3">
    <source>
        <dbReference type="EMBL" id="NNJ27037.1"/>
    </source>
</evidence>
<proteinExistence type="predicted"/>
<dbReference type="InterPro" id="IPR014457">
    <property type="entry name" value="UCP010260"/>
</dbReference>
<protein>
    <recommendedName>
        <fullName evidence="2">DUF1990 domain-containing protein</fullName>
    </recommendedName>
</protein>
<dbReference type="Pfam" id="PF09348">
    <property type="entry name" value="DUF1990"/>
    <property type="match status" value="1"/>
</dbReference>
<dbReference type="EMBL" id="WTPX01000116">
    <property type="protein sequence ID" value="NNJ27037.1"/>
    <property type="molecule type" value="Genomic_DNA"/>
</dbReference>
<evidence type="ECO:0000259" key="2">
    <source>
        <dbReference type="Pfam" id="PF09348"/>
    </source>
</evidence>
<feature type="domain" description="DUF1990" evidence="2">
    <location>
        <begin position="46"/>
        <end position="189"/>
    </location>
</feature>
<evidence type="ECO:0000313" key="4">
    <source>
        <dbReference type="Proteomes" id="UP000609651"/>
    </source>
</evidence>
<organism evidence="3 4">
    <name type="scientific">Alienimonas chondri</name>
    <dbReference type="NCBI Taxonomy" id="2681879"/>
    <lineage>
        <taxon>Bacteria</taxon>
        <taxon>Pseudomonadati</taxon>
        <taxon>Planctomycetota</taxon>
        <taxon>Planctomycetia</taxon>
        <taxon>Planctomycetales</taxon>
        <taxon>Planctomycetaceae</taxon>
        <taxon>Alienimonas</taxon>
    </lineage>
</organism>
<dbReference type="RefSeq" id="WP_171188659.1">
    <property type="nucleotide sequence ID" value="NZ_WTPX01000116.1"/>
</dbReference>
<feature type="region of interest" description="Disordered" evidence="1">
    <location>
        <begin position="21"/>
        <end position="47"/>
    </location>
</feature>
<name>A0ABX1VGS2_9PLAN</name>
<dbReference type="PANTHER" id="PTHR34202">
    <property type="entry name" value="UPF0548 PROTEIN"/>
    <property type="match status" value="1"/>
</dbReference>
<evidence type="ECO:0000256" key="1">
    <source>
        <dbReference type="SAM" id="MobiDB-lite"/>
    </source>
</evidence>